<name>A0A2Z6PE15_TRISU</name>
<gene>
    <name evidence="1" type="ORF">TSUD_306730</name>
</gene>
<protein>
    <submittedName>
        <fullName evidence="1">Uncharacterized protein</fullName>
    </submittedName>
</protein>
<sequence>MEELQAVDAFETPTCRNTLRNRYYSITKAEALALLKVRHSIDLKEGSARKLIDQCYREAATETD</sequence>
<dbReference type="AlphaFoldDB" id="A0A2Z6PE15"/>
<evidence type="ECO:0000313" key="1">
    <source>
        <dbReference type="EMBL" id="GAU41967.1"/>
    </source>
</evidence>
<proteinExistence type="predicted"/>
<dbReference type="EMBL" id="DF973893">
    <property type="protein sequence ID" value="GAU41967.1"/>
    <property type="molecule type" value="Genomic_DNA"/>
</dbReference>
<accession>A0A2Z6PE15</accession>
<reference evidence="2" key="1">
    <citation type="journal article" date="2017" name="Front. Plant Sci.">
        <title>Climate Clever Clovers: New Paradigm to Reduce the Environmental Footprint of Ruminants by Breeding Low Methanogenic Forages Utilizing Haplotype Variation.</title>
        <authorList>
            <person name="Kaur P."/>
            <person name="Appels R."/>
            <person name="Bayer P.E."/>
            <person name="Keeble-Gagnere G."/>
            <person name="Wang J."/>
            <person name="Hirakawa H."/>
            <person name="Shirasawa K."/>
            <person name="Vercoe P."/>
            <person name="Stefanova K."/>
            <person name="Durmic Z."/>
            <person name="Nichols P."/>
            <person name="Revell C."/>
            <person name="Isobe S.N."/>
            <person name="Edwards D."/>
            <person name="Erskine W."/>
        </authorList>
    </citation>
    <scope>NUCLEOTIDE SEQUENCE [LARGE SCALE GENOMIC DNA]</scope>
    <source>
        <strain evidence="2">cv. Daliak</strain>
    </source>
</reference>
<organism evidence="1 2">
    <name type="scientific">Trifolium subterraneum</name>
    <name type="common">Subterranean clover</name>
    <dbReference type="NCBI Taxonomy" id="3900"/>
    <lineage>
        <taxon>Eukaryota</taxon>
        <taxon>Viridiplantae</taxon>
        <taxon>Streptophyta</taxon>
        <taxon>Embryophyta</taxon>
        <taxon>Tracheophyta</taxon>
        <taxon>Spermatophyta</taxon>
        <taxon>Magnoliopsida</taxon>
        <taxon>eudicotyledons</taxon>
        <taxon>Gunneridae</taxon>
        <taxon>Pentapetalae</taxon>
        <taxon>rosids</taxon>
        <taxon>fabids</taxon>
        <taxon>Fabales</taxon>
        <taxon>Fabaceae</taxon>
        <taxon>Papilionoideae</taxon>
        <taxon>50 kb inversion clade</taxon>
        <taxon>NPAAA clade</taxon>
        <taxon>Hologalegina</taxon>
        <taxon>IRL clade</taxon>
        <taxon>Trifolieae</taxon>
        <taxon>Trifolium</taxon>
    </lineage>
</organism>
<dbReference type="Proteomes" id="UP000242715">
    <property type="component" value="Unassembled WGS sequence"/>
</dbReference>
<evidence type="ECO:0000313" key="2">
    <source>
        <dbReference type="Proteomes" id="UP000242715"/>
    </source>
</evidence>
<keyword evidence="2" id="KW-1185">Reference proteome</keyword>